<dbReference type="PRINTS" id="PR00081">
    <property type="entry name" value="GDHRDH"/>
</dbReference>
<reference evidence="4 5" key="1">
    <citation type="submission" date="2020-11" db="EMBL/GenBank/DDBJ databases">
        <authorList>
            <person name="Wallbank WR R."/>
            <person name="Pardo Diaz C."/>
            <person name="Kozak K."/>
            <person name="Martin S."/>
            <person name="Jiggins C."/>
            <person name="Moest M."/>
            <person name="Warren A I."/>
            <person name="Generalovic N T."/>
            <person name="Byers J.R.P. K."/>
            <person name="Montejo-Kovacevich G."/>
            <person name="Yen C E."/>
        </authorList>
    </citation>
    <scope>NUCLEOTIDE SEQUENCE [LARGE SCALE GENOMIC DNA]</scope>
</reference>
<dbReference type="FunFam" id="3.40.50.720:FF:000047">
    <property type="entry name" value="NADP-dependent L-serine/L-allo-threonine dehydrogenase"/>
    <property type="match status" value="1"/>
</dbReference>
<evidence type="ECO:0000256" key="3">
    <source>
        <dbReference type="RuleBase" id="RU000363"/>
    </source>
</evidence>
<dbReference type="InParanoid" id="A0A7R8UDZ4"/>
<gene>
    <name evidence="4" type="ORF">HERILL_LOCUS2271</name>
</gene>
<dbReference type="InterPro" id="IPR036291">
    <property type="entry name" value="NAD(P)-bd_dom_sf"/>
</dbReference>
<name>A0A7R8UDZ4_HERIL</name>
<dbReference type="EMBL" id="LR899009">
    <property type="protein sequence ID" value="CAD7079037.1"/>
    <property type="molecule type" value="Genomic_DNA"/>
</dbReference>
<evidence type="ECO:0000313" key="4">
    <source>
        <dbReference type="EMBL" id="CAD7079037.1"/>
    </source>
</evidence>
<dbReference type="Proteomes" id="UP000594454">
    <property type="component" value="Chromosome 1"/>
</dbReference>
<comment type="similarity">
    <text evidence="1 3">Belongs to the short-chain dehydrogenases/reductases (SDR) family.</text>
</comment>
<organism evidence="4 5">
    <name type="scientific">Hermetia illucens</name>
    <name type="common">Black soldier fly</name>
    <dbReference type="NCBI Taxonomy" id="343691"/>
    <lineage>
        <taxon>Eukaryota</taxon>
        <taxon>Metazoa</taxon>
        <taxon>Ecdysozoa</taxon>
        <taxon>Arthropoda</taxon>
        <taxon>Hexapoda</taxon>
        <taxon>Insecta</taxon>
        <taxon>Pterygota</taxon>
        <taxon>Neoptera</taxon>
        <taxon>Endopterygota</taxon>
        <taxon>Diptera</taxon>
        <taxon>Brachycera</taxon>
        <taxon>Stratiomyomorpha</taxon>
        <taxon>Stratiomyidae</taxon>
        <taxon>Hermetiinae</taxon>
        <taxon>Hermetia</taxon>
    </lineage>
</organism>
<evidence type="ECO:0000256" key="1">
    <source>
        <dbReference type="ARBA" id="ARBA00006484"/>
    </source>
</evidence>
<evidence type="ECO:0000313" key="5">
    <source>
        <dbReference type="Proteomes" id="UP000594454"/>
    </source>
</evidence>
<dbReference type="PRINTS" id="PR00080">
    <property type="entry name" value="SDRFAMILY"/>
</dbReference>
<protein>
    <recommendedName>
        <fullName evidence="6">Farnesol dehydrogenase</fullName>
    </recommendedName>
</protein>
<dbReference type="InterPro" id="IPR002347">
    <property type="entry name" value="SDR_fam"/>
</dbReference>
<evidence type="ECO:0008006" key="6">
    <source>
        <dbReference type="Google" id="ProtNLM"/>
    </source>
</evidence>
<dbReference type="OMA" id="GPMYLCL"/>
<proteinExistence type="inferred from homology"/>
<dbReference type="Gene3D" id="3.40.50.720">
    <property type="entry name" value="NAD(P)-binding Rossmann-like Domain"/>
    <property type="match status" value="1"/>
</dbReference>
<dbReference type="AlphaFoldDB" id="A0A7R8UDZ4"/>
<keyword evidence="5" id="KW-1185">Reference proteome</keyword>
<dbReference type="OrthoDB" id="1933717at2759"/>
<evidence type="ECO:0000256" key="2">
    <source>
        <dbReference type="ARBA" id="ARBA00023002"/>
    </source>
</evidence>
<keyword evidence="2" id="KW-0560">Oxidoreductase</keyword>
<dbReference type="GO" id="GO:0016616">
    <property type="term" value="F:oxidoreductase activity, acting on the CH-OH group of donors, NAD or NADP as acceptor"/>
    <property type="evidence" value="ECO:0007669"/>
    <property type="project" value="UniProtKB-ARBA"/>
</dbReference>
<sequence length="252" mass="27361">MERWQNRVVVITGASSGIGAAVAADLVKAGLIVAALARRETKLQENKKALPAHLQSRYHPIKCDVTNEDEVKEAFAWIEKNLGGTDILINNAGVFHFGSNLTDVDSSEVVRNTLDTNVAAVVYCVREAFNSMKKRNFDGHVVLINSVAGHTDQRIAGINMYIPSKHTVTALAKSYRHEFANAGTKVKITSISPGSVDTELMPEIFRKIGIPYLKPADISNAILYAIATPPDVQIFELIIQPVGEGGPAQKKS</sequence>
<dbReference type="PANTHER" id="PTHR43115:SF4">
    <property type="entry name" value="DEHYDROGENASE_REDUCTASE SDR FAMILY MEMBER 11"/>
    <property type="match status" value="1"/>
</dbReference>
<dbReference type="SUPFAM" id="SSF51735">
    <property type="entry name" value="NAD(P)-binding Rossmann-fold domains"/>
    <property type="match status" value="1"/>
</dbReference>
<accession>A0A7R8UDZ4</accession>
<dbReference type="Pfam" id="PF00106">
    <property type="entry name" value="adh_short"/>
    <property type="match status" value="1"/>
</dbReference>
<dbReference type="PANTHER" id="PTHR43115">
    <property type="entry name" value="DEHYDROGENASE/REDUCTASE SDR FAMILY MEMBER 11"/>
    <property type="match status" value="1"/>
</dbReference>